<protein>
    <recommendedName>
        <fullName evidence="1">DUF5641 domain-containing protein</fullName>
    </recommendedName>
</protein>
<evidence type="ECO:0000313" key="3">
    <source>
        <dbReference type="Proteomes" id="UP000075840"/>
    </source>
</evidence>
<sequence length="244" mass="28596">MAYVCRYVNIVTKTKSPSKGPLNRDEIQRAETVILRDVQRNAFTDEYAILWKARENSTTPSWKSLIPRSSLLFKRSPYMDENGLLILSGRIHRCRYVDPRRKRPILLPKRHRFTELIVDDVHRRYKHGGQETVVNEVRQRFDIPALRSAKMNELWKKWIKTYLPTLVRRTKWFESCKPIETGDVVLIVDENSPRNCWPRGRVERVVPSKDGVIRRVVIKTAKGTMLERPVVKLVSLNVAPRVIV</sequence>
<evidence type="ECO:0000313" key="2">
    <source>
        <dbReference type="EnsemblMetazoa" id="AARA000028-PA"/>
    </source>
</evidence>
<dbReference type="EMBL" id="APCN01008566">
    <property type="status" value="NOT_ANNOTATED_CDS"/>
    <property type="molecule type" value="Genomic_DNA"/>
</dbReference>
<proteinExistence type="predicted"/>
<dbReference type="EnsemblMetazoa" id="AARA000028-RA">
    <property type="protein sequence ID" value="AARA000028-PA"/>
    <property type="gene ID" value="AARA000028"/>
</dbReference>
<dbReference type="Pfam" id="PF18701">
    <property type="entry name" value="DUF5641"/>
    <property type="match status" value="1"/>
</dbReference>
<dbReference type="VEuPathDB" id="VectorBase:AARA000028"/>
<evidence type="ECO:0000259" key="1">
    <source>
        <dbReference type="Pfam" id="PF18701"/>
    </source>
</evidence>
<accession>A0A182HFN0</accession>
<dbReference type="Proteomes" id="UP000075840">
    <property type="component" value="Unassembled WGS sequence"/>
</dbReference>
<organism evidence="2 3">
    <name type="scientific">Anopheles arabiensis</name>
    <name type="common">Mosquito</name>
    <dbReference type="NCBI Taxonomy" id="7173"/>
    <lineage>
        <taxon>Eukaryota</taxon>
        <taxon>Metazoa</taxon>
        <taxon>Ecdysozoa</taxon>
        <taxon>Arthropoda</taxon>
        <taxon>Hexapoda</taxon>
        <taxon>Insecta</taxon>
        <taxon>Pterygota</taxon>
        <taxon>Neoptera</taxon>
        <taxon>Endopterygota</taxon>
        <taxon>Diptera</taxon>
        <taxon>Nematocera</taxon>
        <taxon>Culicoidea</taxon>
        <taxon>Culicidae</taxon>
        <taxon>Anophelinae</taxon>
        <taxon>Anopheles</taxon>
    </lineage>
</organism>
<reference evidence="2" key="1">
    <citation type="submission" date="2022-08" db="UniProtKB">
        <authorList>
            <consortium name="EnsemblMetazoa"/>
        </authorList>
    </citation>
    <scope>IDENTIFICATION</scope>
    <source>
        <strain evidence="2">Dongola</strain>
    </source>
</reference>
<feature type="domain" description="DUF5641" evidence="1">
    <location>
        <begin position="151"/>
        <end position="236"/>
    </location>
</feature>
<dbReference type="InterPro" id="IPR040676">
    <property type="entry name" value="DUF5641"/>
</dbReference>
<name>A0A182HFN0_ANOAR</name>
<dbReference type="AlphaFoldDB" id="A0A182HFN0"/>
<dbReference type="VEuPathDB" id="VectorBase:AARA21_001329"/>
<dbReference type="PANTHER" id="PTHR47331">
    <property type="entry name" value="PHD-TYPE DOMAIN-CONTAINING PROTEIN"/>
    <property type="match status" value="1"/>
</dbReference>
<keyword evidence="3" id="KW-1185">Reference proteome</keyword>